<dbReference type="EMBL" id="JAOQKJ010000008">
    <property type="protein sequence ID" value="MCU6745023.1"/>
    <property type="molecule type" value="Genomic_DNA"/>
</dbReference>
<dbReference type="Pfam" id="PF02595">
    <property type="entry name" value="Gly_kinase"/>
    <property type="match status" value="1"/>
</dbReference>
<protein>
    <submittedName>
        <fullName evidence="5">Glycerate kinase</fullName>
    </submittedName>
</protein>
<evidence type="ECO:0000256" key="2">
    <source>
        <dbReference type="ARBA" id="ARBA00022679"/>
    </source>
</evidence>
<keyword evidence="2 4" id="KW-0808">Transferase</keyword>
<sequence length="367" mass="38758">MQKVIVIPDSFKGSMTSQEVTDILAGSIEEHLKCEVVRLPIADGGEGSMDCILRAKGGSRKTVTVHSPEGKLIEAAYGILPDGTAVLEIAESSGLTKQTGFRALEASTFGFGELIRAALDEGCRKFFLCLGGSATTDCGCGMAAALGITFFDRDGRSFVPAGGTLSAVSKIECSRLDQRIGEAEFTVMSDVTNPLYGPLGAAYIYAPQKGATKEEVAVLDAGLIHVAEVIERDCQAMPPEAGAGAAGGAGYGCTAFLRAKTVSGIEGMLELCQFDALVKDCDLVVTGEGCLDEQSLMGKVLSGIRKHAGNREIVSFCGICKVPAEELCRNCVIAVEIARGISIQESMEKGQYYLKLAADTYFKRWMG</sequence>
<dbReference type="SUPFAM" id="SSF110738">
    <property type="entry name" value="Glycerate kinase I"/>
    <property type="match status" value="1"/>
</dbReference>
<evidence type="ECO:0000313" key="6">
    <source>
        <dbReference type="Proteomes" id="UP001652432"/>
    </source>
</evidence>
<dbReference type="InterPro" id="IPR018197">
    <property type="entry name" value="Glycerate_kinase_RE-like"/>
</dbReference>
<accession>A0ABT2T450</accession>
<evidence type="ECO:0000256" key="4">
    <source>
        <dbReference type="PIRNR" id="PIRNR006078"/>
    </source>
</evidence>
<proteinExistence type="inferred from homology"/>
<dbReference type="Proteomes" id="UP001652432">
    <property type="component" value="Unassembled WGS sequence"/>
</dbReference>
<dbReference type="GO" id="GO:0016301">
    <property type="term" value="F:kinase activity"/>
    <property type="evidence" value="ECO:0007669"/>
    <property type="project" value="UniProtKB-KW"/>
</dbReference>
<evidence type="ECO:0000256" key="1">
    <source>
        <dbReference type="ARBA" id="ARBA00006284"/>
    </source>
</evidence>
<evidence type="ECO:0000313" key="5">
    <source>
        <dbReference type="EMBL" id="MCU6745023.1"/>
    </source>
</evidence>
<comment type="similarity">
    <text evidence="1 4">Belongs to the glycerate kinase type-1 family.</text>
</comment>
<dbReference type="PANTHER" id="PTHR21599">
    <property type="entry name" value="GLYCERATE KINASE"/>
    <property type="match status" value="1"/>
</dbReference>
<dbReference type="Gene3D" id="3.40.50.10350">
    <property type="entry name" value="Glycerate kinase, domain 1"/>
    <property type="match status" value="1"/>
</dbReference>
<dbReference type="NCBIfam" id="TIGR00045">
    <property type="entry name" value="glycerate kinase"/>
    <property type="match status" value="1"/>
</dbReference>
<dbReference type="InterPro" id="IPR036129">
    <property type="entry name" value="Glycerate_kinase_sf"/>
</dbReference>
<organism evidence="5 6">
    <name type="scientific">Suilimivivens aceti</name>
    <dbReference type="NCBI Taxonomy" id="2981774"/>
    <lineage>
        <taxon>Bacteria</taxon>
        <taxon>Bacillati</taxon>
        <taxon>Bacillota</taxon>
        <taxon>Clostridia</taxon>
        <taxon>Lachnospirales</taxon>
        <taxon>Lachnospiraceae</taxon>
        <taxon>Suilimivivens</taxon>
    </lineage>
</organism>
<keyword evidence="6" id="KW-1185">Reference proteome</keyword>
<name>A0ABT2T450_9FIRM</name>
<dbReference type="PIRSF" id="PIRSF006078">
    <property type="entry name" value="GlxK"/>
    <property type="match status" value="1"/>
</dbReference>
<gene>
    <name evidence="5" type="ORF">OCV77_11035</name>
</gene>
<keyword evidence="3 4" id="KW-0418">Kinase</keyword>
<reference evidence="5 6" key="1">
    <citation type="journal article" date="2021" name="ISME Commun">
        <title>Automated analysis of genomic sequences facilitates high-throughput and comprehensive description of bacteria.</title>
        <authorList>
            <person name="Hitch T.C.A."/>
        </authorList>
    </citation>
    <scope>NUCLEOTIDE SEQUENCE [LARGE SCALE GENOMIC DNA]</scope>
    <source>
        <strain evidence="5 6">Sanger_18</strain>
    </source>
</reference>
<evidence type="ECO:0000256" key="3">
    <source>
        <dbReference type="ARBA" id="ARBA00022777"/>
    </source>
</evidence>
<comment type="caution">
    <text evidence="5">The sequence shown here is derived from an EMBL/GenBank/DDBJ whole genome shotgun (WGS) entry which is preliminary data.</text>
</comment>
<dbReference type="PANTHER" id="PTHR21599:SF0">
    <property type="entry name" value="GLYCERATE KINASE"/>
    <property type="match status" value="1"/>
</dbReference>
<dbReference type="Gene3D" id="3.90.1510.10">
    <property type="entry name" value="Glycerate kinase, domain 2"/>
    <property type="match status" value="1"/>
</dbReference>
<dbReference type="InterPro" id="IPR004381">
    <property type="entry name" value="Glycerate_kinase"/>
</dbReference>
<dbReference type="RefSeq" id="WP_262575133.1">
    <property type="nucleotide sequence ID" value="NZ_JAOQKJ010000008.1"/>
</dbReference>
<dbReference type="InterPro" id="IPR018193">
    <property type="entry name" value="Glyc_kinase_flavodox-like_fold"/>
</dbReference>